<protein>
    <recommendedName>
        <fullName evidence="3">Lipoprotein</fullName>
    </recommendedName>
</protein>
<accession>A0ABT0FBH7</accession>
<keyword evidence="2" id="KW-1185">Reference proteome</keyword>
<evidence type="ECO:0000313" key="1">
    <source>
        <dbReference type="EMBL" id="MCK2035388.1"/>
    </source>
</evidence>
<evidence type="ECO:0000313" key="2">
    <source>
        <dbReference type="Proteomes" id="UP001300096"/>
    </source>
</evidence>
<name>A0ABT0FBH7_9MICO</name>
<organism evidence="1 2">
    <name type="scientific">Microbacterium croceum</name>
    <dbReference type="NCBI Taxonomy" id="2851645"/>
    <lineage>
        <taxon>Bacteria</taxon>
        <taxon>Bacillati</taxon>
        <taxon>Actinomycetota</taxon>
        <taxon>Actinomycetes</taxon>
        <taxon>Micrococcales</taxon>
        <taxon>Microbacteriaceae</taxon>
        <taxon>Microbacterium</taxon>
    </lineage>
</organism>
<comment type="caution">
    <text evidence="1">The sequence shown here is derived from an EMBL/GenBank/DDBJ whole genome shotgun (WGS) entry which is preliminary data.</text>
</comment>
<proteinExistence type="predicted"/>
<sequence>MALAVALVGCSAEPELVESSLTWEEAKAATKEMTSKIVDLIPSEEVTGVDQHETGTLFSCDEARHRWHGYTFVGLIPGTDIESIVGRLEGEMPALLSGRGDFDVTHYRDIADSLVVMVESSTTSEEYLLGEGDPGTIVIDSWSECFTLPEGTYPGGDF</sequence>
<reference evidence="1 2" key="1">
    <citation type="submission" date="2021-06" db="EMBL/GenBank/DDBJ databases">
        <title>Genome-based taxonomic framework of Microbacterium strains isolated from marine environment, the description of four new species and reclassification of four preexisting species.</title>
        <authorList>
            <person name="Lee S.D."/>
            <person name="Kim S.-M."/>
            <person name="Byeon Y.-S."/>
            <person name="Yang H.L."/>
            <person name="Kim I.S."/>
        </authorList>
    </citation>
    <scope>NUCLEOTIDE SEQUENCE [LARGE SCALE GENOMIC DNA]</scope>
    <source>
        <strain evidence="1 2">SSW1-49</strain>
    </source>
</reference>
<dbReference type="RefSeq" id="WP_247628812.1">
    <property type="nucleotide sequence ID" value="NZ_JAHWXN010000001.1"/>
</dbReference>
<dbReference type="Proteomes" id="UP001300096">
    <property type="component" value="Unassembled WGS sequence"/>
</dbReference>
<dbReference type="EMBL" id="JAHWXN010000001">
    <property type="protein sequence ID" value="MCK2035388.1"/>
    <property type="molecule type" value="Genomic_DNA"/>
</dbReference>
<gene>
    <name evidence="1" type="ORF">KZC51_04485</name>
</gene>
<evidence type="ECO:0008006" key="3">
    <source>
        <dbReference type="Google" id="ProtNLM"/>
    </source>
</evidence>